<reference evidence="6 8" key="2">
    <citation type="submission" date="2016-11" db="EMBL/GenBank/DDBJ databases">
        <title>Description of two novel members of the family Erysipelotrichaceae: Ileibacterium lipovorans gen. nov., sp. nov. and Dubosiella newyorkensis, gen. nov., sp. nov.</title>
        <authorList>
            <person name="Cox L.M."/>
            <person name="Sohn J."/>
            <person name="Tyrrell K.L."/>
            <person name="Citron D.M."/>
            <person name="Lawson P.A."/>
            <person name="Patel N.B."/>
            <person name="Iizumi T."/>
            <person name="Perez-Perez G.I."/>
            <person name="Goldstein E.J."/>
            <person name="Blaser M.J."/>
        </authorList>
    </citation>
    <scope>NUCLEOTIDE SEQUENCE [LARGE SCALE GENOMIC DNA]</scope>
    <source>
        <strain evidence="6 8">NYU-BL-K8</strain>
    </source>
</reference>
<dbReference type="SUPFAM" id="SSF47729">
    <property type="entry name" value="IHF-like DNA-binding proteins"/>
    <property type="match status" value="1"/>
</dbReference>
<dbReference type="RefSeq" id="WP_067557858.1">
    <property type="nucleotide sequence ID" value="NZ_CAJTBG010000012.1"/>
</dbReference>
<keyword evidence="7" id="KW-1185">Reference proteome</keyword>
<evidence type="ECO:0000313" key="6">
    <source>
        <dbReference type="EMBL" id="OLU43538.1"/>
    </source>
</evidence>
<dbReference type="GO" id="GO:0030527">
    <property type="term" value="F:structural constituent of chromatin"/>
    <property type="evidence" value="ECO:0007669"/>
    <property type="project" value="InterPro"/>
</dbReference>
<dbReference type="CDD" id="cd13831">
    <property type="entry name" value="HU"/>
    <property type="match status" value="1"/>
</dbReference>
<dbReference type="Proteomes" id="UP000069771">
    <property type="component" value="Chromosome"/>
</dbReference>
<dbReference type="GO" id="GO:0030261">
    <property type="term" value="P:chromosome condensation"/>
    <property type="evidence" value="ECO:0007669"/>
    <property type="project" value="UniProtKB-KW"/>
</dbReference>
<dbReference type="KEGG" id="fro:AALO17_17460"/>
<dbReference type="PRINTS" id="PR01727">
    <property type="entry name" value="DNABINDINGHU"/>
</dbReference>
<dbReference type="Pfam" id="PF00216">
    <property type="entry name" value="Bac_DNA_binding"/>
    <property type="match status" value="1"/>
</dbReference>
<evidence type="ECO:0000256" key="4">
    <source>
        <dbReference type="RuleBase" id="RU003939"/>
    </source>
</evidence>
<dbReference type="GO" id="GO:0005829">
    <property type="term" value="C:cytosol"/>
    <property type="evidence" value="ECO:0007669"/>
    <property type="project" value="TreeGrafter"/>
</dbReference>
<keyword evidence="3" id="KW-0238">DNA-binding</keyword>
<dbReference type="EMBL" id="CP011391">
    <property type="protein sequence ID" value="AMK54880.1"/>
    <property type="molecule type" value="Genomic_DNA"/>
</dbReference>
<dbReference type="STRING" id="1702221.AALO17_17460"/>
<dbReference type="Gene3D" id="4.10.520.10">
    <property type="entry name" value="IHF-like DNA-binding proteins"/>
    <property type="match status" value="1"/>
</dbReference>
<evidence type="ECO:0000256" key="2">
    <source>
        <dbReference type="ARBA" id="ARBA00023067"/>
    </source>
</evidence>
<sequence length="95" mass="10200">MEKTLTKKDLADLLAEAGLELNKTQAAEAVNVMLDAFTNTLKDGGTVDMFGFGKFTVTERAARSGINPATREKIEIAATKAVKFKPAKALKDALQ</sequence>
<dbReference type="GeneID" id="78478401"/>
<dbReference type="EMBL" id="MPJZ01000099">
    <property type="protein sequence ID" value="OLU43538.1"/>
    <property type="molecule type" value="Genomic_DNA"/>
</dbReference>
<comment type="similarity">
    <text evidence="1 4">Belongs to the bacterial histone-like protein family.</text>
</comment>
<evidence type="ECO:0000313" key="5">
    <source>
        <dbReference type="EMBL" id="AMK54880.1"/>
    </source>
</evidence>
<dbReference type="GO" id="GO:0003677">
    <property type="term" value="F:DNA binding"/>
    <property type="evidence" value="ECO:0007669"/>
    <property type="project" value="UniProtKB-KW"/>
</dbReference>
<evidence type="ECO:0000313" key="7">
    <source>
        <dbReference type="Proteomes" id="UP000069771"/>
    </source>
</evidence>
<accession>A0A140DW53</accession>
<name>A0A140DW53_9FIRM</name>
<dbReference type="PANTHER" id="PTHR33175">
    <property type="entry name" value="DNA-BINDING PROTEIN HU"/>
    <property type="match status" value="1"/>
</dbReference>
<organism evidence="5 7">
    <name type="scientific">Faecalibaculum rodentium</name>
    <dbReference type="NCBI Taxonomy" id="1702221"/>
    <lineage>
        <taxon>Bacteria</taxon>
        <taxon>Bacillati</taxon>
        <taxon>Bacillota</taxon>
        <taxon>Erysipelotrichia</taxon>
        <taxon>Erysipelotrichales</taxon>
        <taxon>Erysipelotrichaceae</taxon>
        <taxon>Faecalibaculum</taxon>
    </lineage>
</organism>
<dbReference type="PROSITE" id="PS00045">
    <property type="entry name" value="HISTONE_LIKE"/>
    <property type="match status" value="1"/>
</dbReference>
<dbReference type="AlphaFoldDB" id="A0A140DW53"/>
<evidence type="ECO:0000256" key="3">
    <source>
        <dbReference type="ARBA" id="ARBA00023125"/>
    </source>
</evidence>
<evidence type="ECO:0000256" key="1">
    <source>
        <dbReference type="ARBA" id="ARBA00010529"/>
    </source>
</evidence>
<evidence type="ECO:0000313" key="8">
    <source>
        <dbReference type="Proteomes" id="UP000186758"/>
    </source>
</evidence>
<dbReference type="OrthoDB" id="9799835at2"/>
<keyword evidence="2" id="KW-0226">DNA condensation</keyword>
<dbReference type="PANTHER" id="PTHR33175:SF3">
    <property type="entry name" value="DNA-BINDING PROTEIN HU-BETA"/>
    <property type="match status" value="1"/>
</dbReference>
<dbReference type="Proteomes" id="UP000186758">
    <property type="component" value="Unassembled WGS sequence"/>
</dbReference>
<protein>
    <submittedName>
        <fullName evidence="5">Diphthine synthase</fullName>
    </submittedName>
</protein>
<dbReference type="SMART" id="SM00411">
    <property type="entry name" value="BHL"/>
    <property type="match status" value="1"/>
</dbReference>
<dbReference type="InterPro" id="IPR000119">
    <property type="entry name" value="Hist_DNA-bd"/>
</dbReference>
<gene>
    <name evidence="5" type="ORF">AALO17_17460</name>
    <name evidence="6" type="ORF">BO223_11645</name>
</gene>
<dbReference type="InterPro" id="IPR020816">
    <property type="entry name" value="Histone-like_DNA-bd_CS"/>
</dbReference>
<reference evidence="5 7" key="1">
    <citation type="journal article" date="2016" name="Gut Pathog.">
        <title>Whole genome sequencing of "Faecalibaculum rodentium" ALO17, isolated from C57BL/6J laboratory mouse feces.</title>
        <authorList>
            <person name="Lim S."/>
            <person name="Chang D.H."/>
            <person name="Ahn S."/>
            <person name="Kim B.C."/>
        </authorList>
    </citation>
    <scope>NUCLEOTIDE SEQUENCE [LARGE SCALE GENOMIC DNA]</scope>
    <source>
        <strain evidence="5 7">Alo17</strain>
    </source>
</reference>
<dbReference type="InterPro" id="IPR010992">
    <property type="entry name" value="IHF-like_DNA-bd_dom_sf"/>
</dbReference>
<proteinExistence type="inferred from homology"/>